<evidence type="ECO:0000313" key="1">
    <source>
        <dbReference type="EMBL" id="SEC08040.1"/>
    </source>
</evidence>
<gene>
    <name evidence="1" type="ORF">SAMN05443244_2596</name>
</gene>
<dbReference type="Proteomes" id="UP000182409">
    <property type="component" value="Unassembled WGS sequence"/>
</dbReference>
<proteinExistence type="predicted"/>
<evidence type="ECO:0000313" key="2">
    <source>
        <dbReference type="Proteomes" id="UP000182409"/>
    </source>
</evidence>
<accession>A0A1H4PL44</accession>
<reference evidence="1 2" key="1">
    <citation type="submission" date="2016-10" db="EMBL/GenBank/DDBJ databases">
        <authorList>
            <person name="de Groot N.N."/>
        </authorList>
    </citation>
    <scope>NUCLEOTIDE SEQUENCE [LARGE SCALE GENOMIC DNA]</scope>
    <source>
        <strain evidence="1 2">AB35.6</strain>
    </source>
</reference>
<sequence length="103" mass="11281">MAAGTGLAFETEWTAVAQEYAASRGYRFSDECLSDLRGFLAGGLANLGHRSSEIEIRSYNSSVVQLVQAMIDESAEVADGETILHEWTLQAARVKFCPLFPFC</sequence>
<dbReference type="EMBL" id="FNSD01000001">
    <property type="protein sequence ID" value="SEC08040.1"/>
    <property type="molecule type" value="Genomic_DNA"/>
</dbReference>
<name>A0A1H4PL44_9BACT</name>
<organism evidence="1 2">
    <name type="scientific">Terriglobus roseus</name>
    <dbReference type="NCBI Taxonomy" id="392734"/>
    <lineage>
        <taxon>Bacteria</taxon>
        <taxon>Pseudomonadati</taxon>
        <taxon>Acidobacteriota</taxon>
        <taxon>Terriglobia</taxon>
        <taxon>Terriglobales</taxon>
        <taxon>Acidobacteriaceae</taxon>
        <taxon>Terriglobus</taxon>
    </lineage>
</organism>
<protein>
    <submittedName>
        <fullName evidence="1">Uncharacterized protein</fullName>
    </submittedName>
</protein>
<dbReference type="AlphaFoldDB" id="A0A1H4PL44"/>